<sequence>MWGGASSHIQLQCWTLMGQGQGHADHHACLGSTQMDPEHNVHNSPRVREPYLYLPSVPFLLSMPSTLARQRRW</sequence>
<dbReference type="EMBL" id="GBXM01070887">
    <property type="protein sequence ID" value="JAH37690.1"/>
    <property type="molecule type" value="Transcribed_RNA"/>
</dbReference>
<dbReference type="AlphaFoldDB" id="A0A0E9RKM2"/>
<evidence type="ECO:0000313" key="1">
    <source>
        <dbReference type="EMBL" id="JAH28883.1"/>
    </source>
</evidence>
<dbReference type="EMBL" id="GBXM01079694">
    <property type="protein sequence ID" value="JAH28883.1"/>
    <property type="molecule type" value="Transcribed_RNA"/>
</dbReference>
<organism evidence="1">
    <name type="scientific">Anguilla anguilla</name>
    <name type="common">European freshwater eel</name>
    <name type="synonym">Muraena anguilla</name>
    <dbReference type="NCBI Taxonomy" id="7936"/>
    <lineage>
        <taxon>Eukaryota</taxon>
        <taxon>Metazoa</taxon>
        <taxon>Chordata</taxon>
        <taxon>Craniata</taxon>
        <taxon>Vertebrata</taxon>
        <taxon>Euteleostomi</taxon>
        <taxon>Actinopterygii</taxon>
        <taxon>Neopterygii</taxon>
        <taxon>Teleostei</taxon>
        <taxon>Anguilliformes</taxon>
        <taxon>Anguillidae</taxon>
        <taxon>Anguilla</taxon>
    </lineage>
</organism>
<proteinExistence type="predicted"/>
<name>A0A0E9RKM2_ANGAN</name>
<reference evidence="1" key="2">
    <citation type="journal article" date="2015" name="Fish Shellfish Immunol.">
        <title>Early steps in the European eel (Anguilla anguilla)-Vibrio vulnificus interaction in the gills: Role of the RtxA13 toxin.</title>
        <authorList>
            <person name="Callol A."/>
            <person name="Pajuelo D."/>
            <person name="Ebbesson L."/>
            <person name="Teles M."/>
            <person name="MacKenzie S."/>
            <person name="Amaro C."/>
        </authorList>
    </citation>
    <scope>NUCLEOTIDE SEQUENCE</scope>
</reference>
<reference evidence="1" key="1">
    <citation type="submission" date="2014-11" db="EMBL/GenBank/DDBJ databases">
        <authorList>
            <person name="Amaro Gonzalez C."/>
        </authorList>
    </citation>
    <scope>NUCLEOTIDE SEQUENCE</scope>
</reference>
<protein>
    <submittedName>
        <fullName evidence="1">Uncharacterized protein</fullName>
    </submittedName>
</protein>
<accession>A0A0E9RKM2</accession>